<accession>A0A940X7T5</accession>
<protein>
    <submittedName>
        <fullName evidence="1">Uncharacterized protein</fullName>
    </submittedName>
</protein>
<dbReference type="Proteomes" id="UP000675047">
    <property type="component" value="Unassembled WGS sequence"/>
</dbReference>
<dbReference type="EMBL" id="JAGFBV010000007">
    <property type="protein sequence ID" value="MBP4137581.1"/>
    <property type="molecule type" value="Genomic_DNA"/>
</dbReference>
<dbReference type="AlphaFoldDB" id="A0A940X7T5"/>
<gene>
    <name evidence="1" type="ORF">J3495_05735</name>
</gene>
<evidence type="ECO:0000313" key="1">
    <source>
        <dbReference type="EMBL" id="MBP4137581.1"/>
    </source>
</evidence>
<evidence type="ECO:0000313" key="2">
    <source>
        <dbReference type="Proteomes" id="UP000675047"/>
    </source>
</evidence>
<sequence>MNIKAYFFDQLKSFFLDKGYKFYANAGPRFILKQDNYVVQTSFNYLAKAKKIYGGKLNLSLNEVEDIIIEIQFPNQIFTSYLDKKEDFFATIGDKEGILNFSDVELDTEEKIIDHTNEIKKYIDNYSEKFIKKFTYLPNVLKEIDKLEIEGKYWNELLAGGPEFLFRGLIISKLCNDEKYENKLLYVESLLKSMADEYLPYFEKLKLRLKSLEPKYNIK</sequence>
<keyword evidence="2" id="KW-1185">Reference proteome</keyword>
<dbReference type="RefSeq" id="WP_210665618.1">
    <property type="nucleotide sequence ID" value="NZ_JAGFBV010000007.1"/>
</dbReference>
<organism evidence="1 2">
    <name type="scientific">Flavobacterium geliluteum</name>
    <dbReference type="NCBI Taxonomy" id="2816120"/>
    <lineage>
        <taxon>Bacteria</taxon>
        <taxon>Pseudomonadati</taxon>
        <taxon>Bacteroidota</taxon>
        <taxon>Flavobacteriia</taxon>
        <taxon>Flavobacteriales</taxon>
        <taxon>Flavobacteriaceae</taxon>
        <taxon>Flavobacterium</taxon>
    </lineage>
</organism>
<proteinExistence type="predicted"/>
<name>A0A940X7T5_9FLAO</name>
<reference evidence="1 2" key="1">
    <citation type="submission" date="2021-03" db="EMBL/GenBank/DDBJ databases">
        <title>Flavobacterium Flabelliformis Sp. Nov. And Flavobacterium Geliluteum Sp. Nov., Two Novel Multidrug Resistant Psychrophilic Species Isolated From Antarctica.</title>
        <authorList>
            <person name="Kralova S."/>
            <person name="Busse H.J."/>
            <person name="Bezdicek M."/>
            <person name="Nykrynova M."/>
            <person name="Kroupova E."/>
            <person name="Krsek D."/>
            <person name="Sedlacek I."/>
        </authorList>
    </citation>
    <scope>NUCLEOTIDE SEQUENCE [LARGE SCALE GENOMIC DNA]</scope>
    <source>
        <strain evidence="1 2">P7388</strain>
    </source>
</reference>
<comment type="caution">
    <text evidence="1">The sequence shown here is derived from an EMBL/GenBank/DDBJ whole genome shotgun (WGS) entry which is preliminary data.</text>
</comment>